<dbReference type="PROSITE" id="PS00374">
    <property type="entry name" value="MGMT"/>
    <property type="match status" value="1"/>
</dbReference>
<dbReference type="PANTHER" id="PTHR10815:SF5">
    <property type="entry name" value="METHYLATED-DNA--PROTEIN-CYSTEINE METHYLTRANSFERASE"/>
    <property type="match status" value="1"/>
</dbReference>
<feature type="domain" description="Methylated-DNA-[protein]-cysteine S-methyltransferase DNA binding" evidence="10">
    <location>
        <begin position="68"/>
        <end position="147"/>
    </location>
</feature>
<dbReference type="PANTHER" id="PTHR10815">
    <property type="entry name" value="METHYLATED-DNA--PROTEIN-CYSTEINE METHYLTRANSFERASE"/>
    <property type="match status" value="1"/>
</dbReference>
<comment type="catalytic activity">
    <reaction evidence="1 9">
        <text>a 4-O-methyl-thymidine in DNA + L-cysteinyl-[protein] = a thymidine in DNA + S-methyl-L-cysteinyl-[protein]</text>
        <dbReference type="Rhea" id="RHEA:53428"/>
        <dbReference type="Rhea" id="RHEA-COMP:10131"/>
        <dbReference type="Rhea" id="RHEA-COMP:10132"/>
        <dbReference type="Rhea" id="RHEA-COMP:13555"/>
        <dbReference type="Rhea" id="RHEA-COMP:13556"/>
        <dbReference type="ChEBI" id="CHEBI:29950"/>
        <dbReference type="ChEBI" id="CHEBI:82612"/>
        <dbReference type="ChEBI" id="CHEBI:137386"/>
        <dbReference type="ChEBI" id="CHEBI:137387"/>
        <dbReference type="EC" id="2.1.1.63"/>
    </reaction>
</comment>
<dbReference type="Gene3D" id="3.30.160.70">
    <property type="entry name" value="Methylated DNA-protein cysteine methyltransferase domain"/>
    <property type="match status" value="1"/>
</dbReference>
<comment type="function">
    <text evidence="9">Involved in the cellular defense against the biological effects of O6-methylguanine (O6-MeG) and O4-methylthymine (O4-MeT) in DNA. Repairs the methylated nucleobase in DNA by stoichiometrically transferring the methyl group to a cysteine residue in the enzyme. This is a suicide reaction: the enzyme is irreversibly inactivated.</text>
</comment>
<comment type="similarity">
    <text evidence="2 9">Belongs to the MGMT family.</text>
</comment>
<proteinExistence type="inferred from homology"/>
<sequence>MHFQYIDSPLGPVKISATATGISEVLFSDRQGNDRPSALTELAAQQLQAYFNGTLLQFNLPLAASGTAFQQQVWQALTRIAFGQTCSYADIARRINNEKAVRAVGAANGRNPIAIVVPCHRVIGANGTLTGYAGGLDKKAWLLKHEQRQQALL</sequence>
<dbReference type="GO" id="GO:0006307">
    <property type="term" value="P:DNA alkylation repair"/>
    <property type="evidence" value="ECO:0007669"/>
    <property type="project" value="UniProtKB-UniRule"/>
</dbReference>
<keyword evidence="3 9" id="KW-0963">Cytoplasm</keyword>
<keyword evidence="4 9" id="KW-0489">Methyltransferase</keyword>
<dbReference type="Pfam" id="PF02870">
    <property type="entry name" value="Methyltransf_1N"/>
    <property type="match status" value="1"/>
</dbReference>
<evidence type="ECO:0000256" key="8">
    <source>
        <dbReference type="ARBA" id="ARBA00049348"/>
    </source>
</evidence>
<dbReference type="GO" id="GO:0032259">
    <property type="term" value="P:methylation"/>
    <property type="evidence" value="ECO:0007669"/>
    <property type="project" value="UniProtKB-KW"/>
</dbReference>
<evidence type="ECO:0000256" key="1">
    <source>
        <dbReference type="ARBA" id="ARBA00001286"/>
    </source>
</evidence>
<dbReference type="HAMAP" id="MF_00772">
    <property type="entry name" value="OGT"/>
    <property type="match status" value="1"/>
</dbReference>
<dbReference type="NCBIfam" id="TIGR00589">
    <property type="entry name" value="ogt"/>
    <property type="match status" value="1"/>
</dbReference>
<keyword evidence="7 9" id="KW-0234">DNA repair</keyword>
<dbReference type="FunFam" id="1.10.10.10:FF:000214">
    <property type="entry name" value="Methylated-DNA--protein-cysteine methyltransferase"/>
    <property type="match status" value="1"/>
</dbReference>
<dbReference type="GO" id="GO:0003908">
    <property type="term" value="F:methylated-DNA-[protein]-cysteine S-methyltransferase activity"/>
    <property type="evidence" value="ECO:0007669"/>
    <property type="project" value="UniProtKB-UniRule"/>
</dbReference>
<dbReference type="Pfam" id="PF01035">
    <property type="entry name" value="DNA_binding_1"/>
    <property type="match status" value="1"/>
</dbReference>
<keyword evidence="5 9" id="KW-0808">Transferase</keyword>
<organism evidence="12">
    <name type="scientific">Rheinheimera sp. BAL341</name>
    <dbReference type="NCBI Taxonomy" id="1708203"/>
    <lineage>
        <taxon>Bacteria</taxon>
        <taxon>Pseudomonadati</taxon>
        <taxon>Pseudomonadota</taxon>
        <taxon>Gammaproteobacteria</taxon>
        <taxon>Chromatiales</taxon>
        <taxon>Chromatiaceae</taxon>
        <taxon>Rheinheimera</taxon>
    </lineage>
</organism>
<name>A0A486XRT6_9GAMM</name>
<dbReference type="InterPro" id="IPR023546">
    <property type="entry name" value="MGMT"/>
</dbReference>
<evidence type="ECO:0000259" key="11">
    <source>
        <dbReference type="Pfam" id="PF02870"/>
    </source>
</evidence>
<comment type="subcellular location">
    <subcellularLocation>
        <location evidence="9">Cytoplasm</location>
    </subcellularLocation>
</comment>
<dbReference type="CDD" id="cd06445">
    <property type="entry name" value="ATase"/>
    <property type="match status" value="1"/>
</dbReference>
<dbReference type="InterPro" id="IPR036217">
    <property type="entry name" value="MethylDNA_cys_MeTrfase_DNAb"/>
</dbReference>
<dbReference type="InterPro" id="IPR036631">
    <property type="entry name" value="MGMT_N_sf"/>
</dbReference>
<evidence type="ECO:0000256" key="6">
    <source>
        <dbReference type="ARBA" id="ARBA00022763"/>
    </source>
</evidence>
<evidence type="ECO:0000256" key="9">
    <source>
        <dbReference type="HAMAP-Rule" id="MF_00772"/>
    </source>
</evidence>
<comment type="catalytic activity">
    <reaction evidence="8 9">
        <text>a 6-O-methyl-2'-deoxyguanosine in DNA + L-cysteinyl-[protein] = S-methyl-L-cysteinyl-[protein] + a 2'-deoxyguanosine in DNA</text>
        <dbReference type="Rhea" id="RHEA:24000"/>
        <dbReference type="Rhea" id="RHEA-COMP:10131"/>
        <dbReference type="Rhea" id="RHEA-COMP:10132"/>
        <dbReference type="Rhea" id="RHEA-COMP:11367"/>
        <dbReference type="Rhea" id="RHEA-COMP:11368"/>
        <dbReference type="ChEBI" id="CHEBI:29950"/>
        <dbReference type="ChEBI" id="CHEBI:82612"/>
        <dbReference type="ChEBI" id="CHEBI:85445"/>
        <dbReference type="ChEBI" id="CHEBI:85448"/>
        <dbReference type="EC" id="2.1.1.63"/>
    </reaction>
</comment>
<dbReference type="AlphaFoldDB" id="A0A486XRT6"/>
<reference evidence="12" key="1">
    <citation type="submission" date="2019-04" db="EMBL/GenBank/DDBJ databases">
        <authorList>
            <person name="Brambilla D."/>
        </authorList>
    </citation>
    <scope>NUCLEOTIDE SEQUENCE</scope>
    <source>
        <strain evidence="12">BAL1</strain>
    </source>
</reference>
<dbReference type="EMBL" id="CAAJGR010000107">
    <property type="protein sequence ID" value="VHO04564.1"/>
    <property type="molecule type" value="Genomic_DNA"/>
</dbReference>
<dbReference type="InterPro" id="IPR036388">
    <property type="entry name" value="WH-like_DNA-bd_sf"/>
</dbReference>
<dbReference type="EC" id="2.1.1.63" evidence="9"/>
<evidence type="ECO:0000256" key="5">
    <source>
        <dbReference type="ARBA" id="ARBA00022679"/>
    </source>
</evidence>
<dbReference type="GO" id="GO:0005737">
    <property type="term" value="C:cytoplasm"/>
    <property type="evidence" value="ECO:0007669"/>
    <property type="project" value="UniProtKB-SubCell"/>
</dbReference>
<dbReference type="SUPFAM" id="SSF46767">
    <property type="entry name" value="Methylated DNA-protein cysteine methyltransferase, C-terminal domain"/>
    <property type="match status" value="1"/>
</dbReference>
<dbReference type="SUPFAM" id="SSF53155">
    <property type="entry name" value="Methylated DNA-protein cysteine methyltransferase domain"/>
    <property type="match status" value="1"/>
</dbReference>
<comment type="miscellaneous">
    <text evidence="9">This enzyme catalyzes only one turnover and therefore is not strictly catalytic. According to one definition, an enzyme is a biocatalyst that acts repeatedly and over many reaction cycles.</text>
</comment>
<evidence type="ECO:0000256" key="4">
    <source>
        <dbReference type="ARBA" id="ARBA00022603"/>
    </source>
</evidence>
<keyword evidence="6 9" id="KW-0227">DNA damage</keyword>
<dbReference type="InterPro" id="IPR014048">
    <property type="entry name" value="MethylDNA_cys_MeTrfase_DNA-bd"/>
</dbReference>
<gene>
    <name evidence="12" type="ORF">BAL341_1975</name>
</gene>
<dbReference type="InterPro" id="IPR001497">
    <property type="entry name" value="MethylDNA_cys_MeTrfase_AS"/>
</dbReference>
<evidence type="ECO:0000256" key="7">
    <source>
        <dbReference type="ARBA" id="ARBA00023204"/>
    </source>
</evidence>
<evidence type="ECO:0000259" key="10">
    <source>
        <dbReference type="Pfam" id="PF01035"/>
    </source>
</evidence>
<evidence type="ECO:0000313" key="12">
    <source>
        <dbReference type="EMBL" id="VHO04564.1"/>
    </source>
</evidence>
<protein>
    <recommendedName>
        <fullName evidence="9">Methylated-DNA--protein-cysteine methyltransferase</fullName>
        <ecNumber evidence="9">2.1.1.63</ecNumber>
    </recommendedName>
    <alternativeName>
        <fullName evidence="9">6-O-methylguanine-DNA methyltransferase</fullName>
        <shortName evidence="9">MGMT</shortName>
    </alternativeName>
    <alternativeName>
        <fullName evidence="9">O-6-methylguanine-DNA-alkyltransferase</fullName>
    </alternativeName>
</protein>
<feature type="active site" description="Nucleophile; methyl group acceptor" evidence="9">
    <location>
        <position position="119"/>
    </location>
</feature>
<accession>A0A486XRT6</accession>
<evidence type="ECO:0000256" key="3">
    <source>
        <dbReference type="ARBA" id="ARBA00022490"/>
    </source>
</evidence>
<dbReference type="Gene3D" id="1.10.10.10">
    <property type="entry name" value="Winged helix-like DNA-binding domain superfamily/Winged helix DNA-binding domain"/>
    <property type="match status" value="1"/>
</dbReference>
<evidence type="ECO:0000256" key="2">
    <source>
        <dbReference type="ARBA" id="ARBA00008711"/>
    </source>
</evidence>
<dbReference type="InterPro" id="IPR008332">
    <property type="entry name" value="MethylG_MeTrfase_N"/>
</dbReference>
<feature type="domain" description="Methylguanine DNA methyltransferase ribonuclease-like" evidence="11">
    <location>
        <begin position="1"/>
        <end position="63"/>
    </location>
</feature>